<dbReference type="InterPro" id="IPR018534">
    <property type="entry name" value="Tet_reg_excision_RteC"/>
</dbReference>
<reference evidence="2" key="1">
    <citation type="journal article" date="2019" name="Int. J. Syst. Evol. Microbiol.">
        <title>The Global Catalogue of Microorganisms (GCM) 10K type strain sequencing project: providing services to taxonomists for standard genome sequencing and annotation.</title>
        <authorList>
            <consortium name="The Broad Institute Genomics Platform"/>
            <consortium name="The Broad Institute Genome Sequencing Center for Infectious Disease"/>
            <person name="Wu L."/>
            <person name="Ma J."/>
        </authorList>
    </citation>
    <scope>NUCLEOTIDE SEQUENCE [LARGE SCALE GENOMIC DNA]</scope>
    <source>
        <strain evidence="2">CGMCC 1.7656</strain>
    </source>
</reference>
<evidence type="ECO:0000313" key="1">
    <source>
        <dbReference type="EMBL" id="GGP06729.1"/>
    </source>
</evidence>
<dbReference type="RefSeq" id="WP_188618747.1">
    <property type="nucleotide sequence ID" value="NZ_BMLV01000009.1"/>
</dbReference>
<protein>
    <recommendedName>
        <fullName evidence="3">RteC protein</fullName>
    </recommendedName>
</protein>
<sequence>METKLLLKKIDKLTNELEVQLSKFEETIIERTILCEHALIEIDDCIRKVKEMIVSHQFNEMALEIYFFKKLKPHLISKFIYYSKILDIESNKPKAGLKAEKKYYESTLGLLKKFHQQNADFYNYYRRNATYLDHQYFVRYRQDLKGRYHILLHNFDEHFTTLKDDLVAQIIANDLFEKYLLNAIYSIGDNIVLENKNKSNLQWTSTKVNLVELIYALHHTNCFNGGNIELSEVIRHAEKSLQINLSGFHKTIGEIKIRKKERARFLQLLLDNLNQIFLDTDE</sequence>
<dbReference type="Pfam" id="PF09357">
    <property type="entry name" value="RteC"/>
    <property type="match status" value="1"/>
</dbReference>
<organism evidence="1 2">
    <name type="scientific">Cloacibacterium rupense</name>
    <dbReference type="NCBI Taxonomy" id="517423"/>
    <lineage>
        <taxon>Bacteria</taxon>
        <taxon>Pseudomonadati</taxon>
        <taxon>Bacteroidota</taxon>
        <taxon>Flavobacteriia</taxon>
        <taxon>Flavobacteriales</taxon>
        <taxon>Weeksellaceae</taxon>
    </lineage>
</organism>
<name>A0ABQ2NLX0_9FLAO</name>
<evidence type="ECO:0008006" key="3">
    <source>
        <dbReference type="Google" id="ProtNLM"/>
    </source>
</evidence>
<dbReference type="Proteomes" id="UP000620064">
    <property type="component" value="Unassembled WGS sequence"/>
</dbReference>
<gene>
    <name evidence="1" type="ORF">GCM10010992_27770</name>
</gene>
<proteinExistence type="predicted"/>
<keyword evidence="2" id="KW-1185">Reference proteome</keyword>
<comment type="caution">
    <text evidence="1">The sequence shown here is derived from an EMBL/GenBank/DDBJ whole genome shotgun (WGS) entry which is preliminary data.</text>
</comment>
<accession>A0ABQ2NLX0</accession>
<dbReference type="EMBL" id="BMLV01000009">
    <property type="protein sequence ID" value="GGP06729.1"/>
    <property type="molecule type" value="Genomic_DNA"/>
</dbReference>
<evidence type="ECO:0000313" key="2">
    <source>
        <dbReference type="Proteomes" id="UP000620064"/>
    </source>
</evidence>